<dbReference type="EMBL" id="CP061281">
    <property type="protein sequence ID" value="QNS02956.1"/>
    <property type="molecule type" value="Genomic_DNA"/>
</dbReference>
<dbReference type="KEGG" id="sxn:IAG42_04490"/>
<evidence type="ECO:0000313" key="1">
    <source>
        <dbReference type="EMBL" id="QNS02956.1"/>
    </source>
</evidence>
<dbReference type="Proteomes" id="UP000516428">
    <property type="component" value="Chromosome"/>
</dbReference>
<accession>A0A7H1B2K1</accession>
<evidence type="ECO:0000313" key="2">
    <source>
        <dbReference type="Proteomes" id="UP000516428"/>
    </source>
</evidence>
<dbReference type="GO" id="GO:0047661">
    <property type="term" value="F:amino-acid racemase activity"/>
    <property type="evidence" value="ECO:0007669"/>
    <property type="project" value="InterPro"/>
</dbReference>
<proteinExistence type="predicted"/>
<organism evidence="1 2">
    <name type="scientific">Streptomyces xanthii</name>
    <dbReference type="NCBI Taxonomy" id="2768069"/>
    <lineage>
        <taxon>Bacteria</taxon>
        <taxon>Bacillati</taxon>
        <taxon>Actinomycetota</taxon>
        <taxon>Actinomycetes</taxon>
        <taxon>Kitasatosporales</taxon>
        <taxon>Streptomycetaceae</taxon>
        <taxon>Streptomyces</taxon>
    </lineage>
</organism>
<keyword evidence="2" id="KW-1185">Reference proteome</keyword>
<dbReference type="AlphaFoldDB" id="A0A7H1B2K1"/>
<protein>
    <submittedName>
        <fullName evidence="1">Arylsulfatase</fullName>
    </submittedName>
</protein>
<dbReference type="InterPro" id="IPR015942">
    <property type="entry name" value="Asp/Glu/hydantoin_racemase"/>
</dbReference>
<name>A0A7H1B2K1_9ACTN</name>
<sequence>MTVLVLLHTSPVHVPVFEALRDAHHPGLALRHVVREELLERARAAGPASVTDDVRHLLAEAAADGAGAVLCTCSSIGGVAESLAADLGVPVLRLDRPMAARAVALGPRVTVVATTHSTLGPTVALVEEEAARAGRPVDVRTVLVEGAWELFLAGDHEGYLGLVTAALDAIGPADADAVVLAQASIADAADRTRTDVSVLSSPRPGLAAAARAAAAVE</sequence>
<gene>
    <name evidence="1" type="ORF">IAG42_04490</name>
</gene>
<dbReference type="Pfam" id="PF01177">
    <property type="entry name" value="Asp_Glu_race"/>
    <property type="match status" value="1"/>
</dbReference>
<reference evidence="1 2" key="1">
    <citation type="submission" date="2020-09" db="EMBL/GenBank/DDBJ databases">
        <title>A novel species.</title>
        <authorList>
            <person name="Gao J."/>
        </authorList>
    </citation>
    <scope>NUCLEOTIDE SEQUENCE [LARGE SCALE GENOMIC DNA]</scope>
    <source>
        <strain evidence="1 2">CRXT-Y-14</strain>
    </source>
</reference>